<accession>M6YC09</accession>
<dbReference type="EMBL" id="AKXB02000095">
    <property type="protein sequence ID" value="EMO89381.1"/>
    <property type="molecule type" value="Genomic_DNA"/>
</dbReference>
<dbReference type="AlphaFoldDB" id="M6YC09"/>
<evidence type="ECO:0000313" key="2">
    <source>
        <dbReference type="Proteomes" id="UP000012138"/>
    </source>
</evidence>
<dbReference type="Proteomes" id="UP000012138">
    <property type="component" value="Unassembled WGS sequence"/>
</dbReference>
<proteinExistence type="predicted"/>
<reference evidence="1 2" key="1">
    <citation type="submission" date="2013-01" db="EMBL/GenBank/DDBJ databases">
        <authorList>
            <person name="Harkins D.M."/>
            <person name="Durkin A.S."/>
            <person name="Brinkac L.M."/>
            <person name="Haft D.H."/>
            <person name="Selengut J.D."/>
            <person name="Sanka R."/>
            <person name="DePew J."/>
            <person name="Purushe J."/>
            <person name="Whelen A.C."/>
            <person name="Vinetz J.M."/>
            <person name="Sutton G.G."/>
            <person name="Nierman W.C."/>
            <person name="Fouts D.E."/>
        </authorList>
    </citation>
    <scope>NUCLEOTIDE SEQUENCE [LARGE SCALE GENOMIC DNA]</scope>
    <source>
        <strain evidence="1 2">2001034031</strain>
    </source>
</reference>
<sequence length="64" mass="7552">MKGKLSDTEPLRIIFGISSFLDFRNRKDTNETREYILGQIRTVLHWLSEGDQNTFNTQVTFFKP</sequence>
<comment type="caution">
    <text evidence="1">The sequence shown here is derived from an EMBL/GenBank/DDBJ whole genome shotgun (WGS) entry which is preliminary data.</text>
</comment>
<name>M6YC09_9LEPT</name>
<protein>
    <submittedName>
        <fullName evidence="1">Uncharacterized protein</fullName>
    </submittedName>
</protein>
<evidence type="ECO:0000313" key="1">
    <source>
        <dbReference type="EMBL" id="EMO89381.1"/>
    </source>
</evidence>
<dbReference type="RefSeq" id="WP_004445853.1">
    <property type="nucleotide sequence ID" value="NZ_AKXB02000095.1"/>
</dbReference>
<organism evidence="1 2">
    <name type="scientific">Leptospira noguchii str. 2001034031</name>
    <dbReference type="NCBI Taxonomy" id="1193053"/>
    <lineage>
        <taxon>Bacteria</taxon>
        <taxon>Pseudomonadati</taxon>
        <taxon>Spirochaetota</taxon>
        <taxon>Spirochaetia</taxon>
        <taxon>Leptospirales</taxon>
        <taxon>Leptospiraceae</taxon>
        <taxon>Leptospira</taxon>
    </lineage>
</organism>
<gene>
    <name evidence="1" type="ORF">LEP1GSC024_1160</name>
</gene>